<accession>A0A3Q9G4U1</accession>
<dbReference type="AlphaFoldDB" id="A0A3Q9G4U1"/>
<feature type="region of interest" description="Disordered" evidence="1">
    <location>
        <begin position="538"/>
        <end position="566"/>
    </location>
</feature>
<keyword evidence="4" id="KW-1185">Reference proteome</keyword>
<dbReference type="EMBL" id="CP034593">
    <property type="protein sequence ID" value="AZQ77380.1"/>
    <property type="molecule type" value="Genomic_DNA"/>
</dbReference>
<feature type="compositionally biased region" description="Polar residues" evidence="1">
    <location>
        <begin position="555"/>
        <end position="566"/>
    </location>
</feature>
<evidence type="ECO:0000256" key="1">
    <source>
        <dbReference type="SAM" id="MobiDB-lite"/>
    </source>
</evidence>
<sequence length="582" mass="61950">MAGWSDIKRWKASNLDGFIDAIISRKREAASVADDTVAITIETWEGEGAEAAQSTLTSLIERGEKLQDNIQYLLTAASTAQDGIGDVETLVLEAQSRADHYGFVIAEDGSQVTDPELDSWWERFTSNMAAGQSHAYAAELAERKGALKDTAEAVSNALSRATEVDQAFCDALGRISDDQVTAGMAAGSGLIPGLPESPSTEEAAIWWDSLSKDEQDYYIETYPELIGGMDGVDGWARHEANEARLTEDLEEALEAQAGGDDSPELQAQIDEMEALLGSLKPADGEVRQLLLYEPSTGEDGNYHMQAAVAVGDVDEADHITTFVPGMTTTVHDSVGNYTADLHNLNRVAQGKLDAMGGGETVASIAWLGYDAPGSPTNMVLVDSMEDVMPGDVPLIIPQGTPEYPQPPLIYSVDPAIVSPARAEQGGENLTSFIEGIHDSRTHDTTNPAVTRDPHTSVLGHSYGSTTSSYGVADARPGTVDDYAAFGTPGVDGGSWNMNSGNNYVMNFENEELIRYLNNPLRWISGIPDAGGLGVDPSQDPGFTTLDPGQADPGTAHTQYLDDNSKSQSELADVVIGVAGNDD</sequence>
<dbReference type="Pfam" id="PF06259">
    <property type="entry name" value="Abhydrolase_8"/>
    <property type="match status" value="2"/>
</dbReference>
<name>A0A3Q9G4U1_9ACTO</name>
<dbReference type="OrthoDB" id="3259161at2"/>
<feature type="domain" description="DUF1023" evidence="2">
    <location>
        <begin position="417"/>
        <end position="508"/>
    </location>
</feature>
<evidence type="ECO:0000313" key="3">
    <source>
        <dbReference type="EMBL" id="AZQ77380.1"/>
    </source>
</evidence>
<proteinExistence type="predicted"/>
<gene>
    <name evidence="3" type="ORF">EJ997_08590</name>
</gene>
<dbReference type="RefSeq" id="WP_126704183.1">
    <property type="nucleotide sequence ID" value="NZ_CP034593.1"/>
</dbReference>
<reference evidence="3 4" key="1">
    <citation type="submission" date="2018-12" db="EMBL/GenBank/DDBJ databases">
        <title>Complete genome sequence of Flaviflexus sp. H23T48.</title>
        <authorList>
            <person name="Bae J.-W."/>
            <person name="Lee J.-Y."/>
        </authorList>
    </citation>
    <scope>NUCLEOTIDE SEQUENCE [LARGE SCALE GENOMIC DNA]</scope>
    <source>
        <strain evidence="3 4">H23T48</strain>
    </source>
</reference>
<feature type="domain" description="DUF1023" evidence="2">
    <location>
        <begin position="299"/>
        <end position="378"/>
    </location>
</feature>
<evidence type="ECO:0000313" key="4">
    <source>
        <dbReference type="Proteomes" id="UP000280344"/>
    </source>
</evidence>
<dbReference type="KEGG" id="flh:EJ997_08590"/>
<dbReference type="InterPro" id="IPR010427">
    <property type="entry name" value="DUF1023"/>
</dbReference>
<dbReference type="Proteomes" id="UP000280344">
    <property type="component" value="Chromosome"/>
</dbReference>
<protein>
    <recommendedName>
        <fullName evidence="2">DUF1023 domain-containing protein</fullName>
    </recommendedName>
</protein>
<evidence type="ECO:0000259" key="2">
    <source>
        <dbReference type="Pfam" id="PF06259"/>
    </source>
</evidence>
<organism evidence="3 4">
    <name type="scientific">Flaviflexus ciconiae</name>
    <dbReference type="NCBI Taxonomy" id="2496867"/>
    <lineage>
        <taxon>Bacteria</taxon>
        <taxon>Bacillati</taxon>
        <taxon>Actinomycetota</taxon>
        <taxon>Actinomycetes</taxon>
        <taxon>Actinomycetales</taxon>
        <taxon>Actinomycetaceae</taxon>
        <taxon>Flaviflexus</taxon>
    </lineage>
</organism>